<organism evidence="2 3">
    <name type="scientific">Methanobacterium bryantii</name>
    <dbReference type="NCBI Taxonomy" id="2161"/>
    <lineage>
        <taxon>Archaea</taxon>
        <taxon>Methanobacteriati</taxon>
        <taxon>Methanobacteriota</taxon>
        <taxon>Methanomada group</taxon>
        <taxon>Methanobacteria</taxon>
        <taxon>Methanobacteriales</taxon>
        <taxon>Methanobacteriaceae</taxon>
        <taxon>Methanobacterium</taxon>
    </lineage>
</organism>
<name>A0A2A2H9F0_METBR</name>
<dbReference type="InterPro" id="IPR051044">
    <property type="entry name" value="MAG_DAG_Lipase"/>
</dbReference>
<dbReference type="SUPFAM" id="SSF53474">
    <property type="entry name" value="alpha/beta-Hydrolases"/>
    <property type="match status" value="1"/>
</dbReference>
<keyword evidence="3" id="KW-1185">Reference proteome</keyword>
<dbReference type="PANTHER" id="PTHR11614">
    <property type="entry name" value="PHOSPHOLIPASE-RELATED"/>
    <property type="match status" value="1"/>
</dbReference>
<evidence type="ECO:0000313" key="3">
    <source>
        <dbReference type="Proteomes" id="UP000217784"/>
    </source>
</evidence>
<proteinExistence type="predicted"/>
<evidence type="ECO:0000259" key="1">
    <source>
        <dbReference type="Pfam" id="PF12146"/>
    </source>
</evidence>
<reference evidence="2 3" key="1">
    <citation type="journal article" date="2017" name="BMC Genomics">
        <title>Genomic analysis of methanogenic archaea reveals a shift towards energy conservation.</title>
        <authorList>
            <person name="Gilmore S.P."/>
            <person name="Henske J.K."/>
            <person name="Sexton J.A."/>
            <person name="Solomon K.V."/>
            <person name="Seppala S."/>
            <person name="Yoo J.I."/>
            <person name="Huyett L.M."/>
            <person name="Pressman A."/>
            <person name="Cogan J.Z."/>
            <person name="Kivenson V."/>
            <person name="Peng X."/>
            <person name="Tan Y."/>
            <person name="Valentine D.L."/>
            <person name="O'Malley M.A."/>
        </authorList>
    </citation>
    <scope>NUCLEOTIDE SEQUENCE [LARGE SCALE GENOMIC DNA]</scope>
    <source>
        <strain evidence="2 3">M.o.H.</strain>
    </source>
</reference>
<dbReference type="RefSeq" id="WP_069583409.1">
    <property type="nucleotide sequence ID" value="NZ_LMVM01000001.1"/>
</dbReference>
<dbReference type="Gene3D" id="3.40.50.1820">
    <property type="entry name" value="alpha/beta hydrolase"/>
    <property type="match status" value="1"/>
</dbReference>
<gene>
    <name evidence="2" type="ORF">ASJ80_13975</name>
</gene>
<sequence length="292" mass="33375">MTLKPVNYYETFISSIDTKICLSIYKQDKNKPVVVFLPGTMVSPLFYDEFLLKIAENGFNVVGVHFVSHGKSPKDKKVFSFEDMKQNVKDAITYVLTNFNNQTILMGSSQGGILAIAVAGEDNRIKAVFPHNILLPSLPESIEITRFPHILKYSYKSVVNFIKWNGKIFPGLQLPMTFYLSLNRVTESRKIKEDIYKDDSILKTYPLYFLSSLFGADMTKITDGSIKCPVVVIASIKDPLFSFSYTKKVYELIKAPEKEMVVFDEPYHLIFNECIENILDPIVEKLKEVKFD</sequence>
<dbReference type="InterPro" id="IPR022742">
    <property type="entry name" value="Hydrolase_4"/>
</dbReference>
<dbReference type="GO" id="GO:0016787">
    <property type="term" value="F:hydrolase activity"/>
    <property type="evidence" value="ECO:0007669"/>
    <property type="project" value="UniProtKB-KW"/>
</dbReference>
<dbReference type="AlphaFoldDB" id="A0A2A2H9F0"/>
<dbReference type="EMBL" id="LMVM01000001">
    <property type="protein sequence ID" value="PAV05956.1"/>
    <property type="molecule type" value="Genomic_DNA"/>
</dbReference>
<dbReference type="InterPro" id="IPR029058">
    <property type="entry name" value="AB_hydrolase_fold"/>
</dbReference>
<protein>
    <submittedName>
        <fullName evidence="2">Alpha/beta hydrolase</fullName>
    </submittedName>
</protein>
<accession>A0A2A2H9F0</accession>
<feature type="domain" description="Serine aminopeptidase S33" evidence="1">
    <location>
        <begin position="29"/>
        <end position="273"/>
    </location>
</feature>
<keyword evidence="2" id="KW-0378">Hydrolase</keyword>
<dbReference type="Pfam" id="PF12146">
    <property type="entry name" value="Hydrolase_4"/>
    <property type="match status" value="1"/>
</dbReference>
<comment type="caution">
    <text evidence="2">The sequence shown here is derived from an EMBL/GenBank/DDBJ whole genome shotgun (WGS) entry which is preliminary data.</text>
</comment>
<evidence type="ECO:0000313" key="2">
    <source>
        <dbReference type="EMBL" id="PAV05956.1"/>
    </source>
</evidence>
<dbReference type="Proteomes" id="UP000217784">
    <property type="component" value="Unassembled WGS sequence"/>
</dbReference>